<keyword evidence="2" id="KW-0732">Signal</keyword>
<dbReference type="AlphaFoldDB" id="A0AAW1HD22"/>
<evidence type="ECO:0000256" key="1">
    <source>
        <dbReference type="SAM" id="MobiDB-lite"/>
    </source>
</evidence>
<dbReference type="SUPFAM" id="SSF117281">
    <property type="entry name" value="Kelch motif"/>
    <property type="match status" value="1"/>
</dbReference>
<evidence type="ECO:0000313" key="4">
    <source>
        <dbReference type="Proteomes" id="UP001443914"/>
    </source>
</evidence>
<feature type="signal peptide" evidence="2">
    <location>
        <begin position="1"/>
        <end position="20"/>
    </location>
</feature>
<name>A0AAW1HD22_SAPOF</name>
<accession>A0AAW1HD22</accession>
<gene>
    <name evidence="3" type="ORF">RND81_12G199700</name>
</gene>
<evidence type="ECO:0000313" key="3">
    <source>
        <dbReference type="EMBL" id="KAK9673932.1"/>
    </source>
</evidence>
<feature type="chain" id="PRO_5044013411" evidence="2">
    <location>
        <begin position="21"/>
        <end position="383"/>
    </location>
</feature>
<sequence>MCAFVFWVLAFTFFIFCSFCYNVTKLRGVSKFKDCSSPEPQHHPKMGKNGSSSSKKEKEKIMVHTINREKGGFVYGEFFTINLSNGEIEEVPYVLAGGDQGLNSMVSIGSTVYVVGGLRLAYGERGTIKPPNSRTDNKKGILYHQGMSFIDLNSSDYSGWKSAPCHLDDPGYYTTAVSLGGKIYSFSHSAYAGIFDPVSQQWQTLLPPPEVGSFQIDCHTEVIADPDNNRLLVFFPHPVSQYFAYYPDYNRWESNLILNSSSPLPWSSKQILLADGGLFILYVPKHPNVFEAYDSVAHKWLNVGFTFDVPLRRCKFQAMVYLGNDLVCLLVHLPTYDDNITMSVHASSVSFALPLTYSSPAFLPTPILSTPPASLSKVTYLSR</sequence>
<comment type="caution">
    <text evidence="3">The sequence shown here is derived from an EMBL/GenBank/DDBJ whole genome shotgun (WGS) entry which is preliminary data.</text>
</comment>
<organism evidence="3 4">
    <name type="scientific">Saponaria officinalis</name>
    <name type="common">Common soapwort</name>
    <name type="synonym">Lychnis saponaria</name>
    <dbReference type="NCBI Taxonomy" id="3572"/>
    <lineage>
        <taxon>Eukaryota</taxon>
        <taxon>Viridiplantae</taxon>
        <taxon>Streptophyta</taxon>
        <taxon>Embryophyta</taxon>
        <taxon>Tracheophyta</taxon>
        <taxon>Spermatophyta</taxon>
        <taxon>Magnoliopsida</taxon>
        <taxon>eudicotyledons</taxon>
        <taxon>Gunneridae</taxon>
        <taxon>Pentapetalae</taxon>
        <taxon>Caryophyllales</taxon>
        <taxon>Caryophyllaceae</taxon>
        <taxon>Caryophylleae</taxon>
        <taxon>Saponaria</taxon>
    </lineage>
</organism>
<evidence type="ECO:0000256" key="2">
    <source>
        <dbReference type="SAM" id="SignalP"/>
    </source>
</evidence>
<dbReference type="Gene3D" id="2.120.10.80">
    <property type="entry name" value="Kelch-type beta propeller"/>
    <property type="match status" value="1"/>
</dbReference>
<proteinExistence type="predicted"/>
<reference evidence="3" key="1">
    <citation type="submission" date="2024-03" db="EMBL/GenBank/DDBJ databases">
        <title>WGS assembly of Saponaria officinalis var. Norfolk2.</title>
        <authorList>
            <person name="Jenkins J."/>
            <person name="Shu S."/>
            <person name="Grimwood J."/>
            <person name="Barry K."/>
            <person name="Goodstein D."/>
            <person name="Schmutz J."/>
            <person name="Leebens-Mack J."/>
            <person name="Osbourn A."/>
        </authorList>
    </citation>
    <scope>NUCLEOTIDE SEQUENCE [LARGE SCALE GENOMIC DNA]</scope>
    <source>
        <strain evidence="3">JIC</strain>
    </source>
</reference>
<protein>
    <submittedName>
        <fullName evidence="3">Uncharacterized protein</fullName>
    </submittedName>
</protein>
<dbReference type="EMBL" id="JBDFQZ010000012">
    <property type="protein sequence ID" value="KAK9673932.1"/>
    <property type="molecule type" value="Genomic_DNA"/>
</dbReference>
<feature type="region of interest" description="Disordered" evidence="1">
    <location>
        <begin position="36"/>
        <end position="58"/>
    </location>
</feature>
<keyword evidence="4" id="KW-1185">Reference proteome</keyword>
<dbReference type="InterPro" id="IPR015915">
    <property type="entry name" value="Kelch-typ_b-propeller"/>
</dbReference>
<dbReference type="Proteomes" id="UP001443914">
    <property type="component" value="Unassembled WGS sequence"/>
</dbReference>